<dbReference type="AlphaFoldDB" id="A0A160VGV2"/>
<reference evidence="1" key="1">
    <citation type="submission" date="2015-10" db="EMBL/GenBank/DDBJ databases">
        <authorList>
            <person name="Gilbert D.G."/>
        </authorList>
    </citation>
    <scope>NUCLEOTIDE SEQUENCE</scope>
</reference>
<gene>
    <name evidence="1" type="ORF">MGWOODY_Mmi467</name>
</gene>
<evidence type="ECO:0000313" key="1">
    <source>
        <dbReference type="EMBL" id="CUV09915.1"/>
    </source>
</evidence>
<proteinExistence type="predicted"/>
<sequence>MVKILPSEIASLNIPMMDTLGHSKGQYTLLWRMSYLGIMIGLRVLLGLHQQTEIIETQKMTLNFSGAIATGDMLL</sequence>
<dbReference type="EMBL" id="FAXC01000324">
    <property type="protein sequence ID" value="CUV09915.1"/>
    <property type="molecule type" value="Genomic_DNA"/>
</dbReference>
<organism evidence="1">
    <name type="scientific">hydrothermal vent metagenome</name>
    <dbReference type="NCBI Taxonomy" id="652676"/>
    <lineage>
        <taxon>unclassified sequences</taxon>
        <taxon>metagenomes</taxon>
        <taxon>ecological metagenomes</taxon>
    </lineage>
</organism>
<accession>A0A160VGV2</accession>
<protein>
    <submittedName>
        <fullName evidence="1">Uncharacterized protein</fullName>
    </submittedName>
</protein>
<name>A0A160VGV2_9ZZZZ</name>